<keyword evidence="1 2" id="KW-0315">Glutamine amidotransferase</keyword>
<sequence length="280" mass="30729">MKGIMIQGTASNVGKSLLATALCRLYVNKGYAVAPFKAQNMSSFTIPLGEDIEMSIAQFQQAQAAKIEPSVYMNPIVLKPYPQQETEVLFLGKAQGKLQGSTFKSVYYDRAKQAVQTGLSELEKKYDLLVIEGAGSPVEMNLKDRDLANMAIAELADVPVILVADIDRGGAFASIVGTLELLAPEERKRVKGLIINKFHGDMTTFSSGREWIERHTGLPVLGVIPGLMHHIKEEDELGANGEQKSGMPAEEDYEELAAQVEKYIDWQKLLAISLGENHAY</sequence>
<gene>
    <name evidence="2" type="primary">cobQ</name>
    <name evidence="3" type="ORF">BME96_05425</name>
</gene>
<organism evidence="3 4">
    <name type="scientific">Virgibacillus halodenitrificans</name>
    <name type="common">Bacillus halodenitrificans</name>
    <dbReference type="NCBI Taxonomy" id="1482"/>
    <lineage>
        <taxon>Bacteria</taxon>
        <taxon>Bacillati</taxon>
        <taxon>Bacillota</taxon>
        <taxon>Bacilli</taxon>
        <taxon>Bacillales</taxon>
        <taxon>Bacillaceae</taxon>
        <taxon>Virgibacillus</taxon>
    </lineage>
</organism>
<reference evidence="3 4" key="1">
    <citation type="submission" date="2016-11" db="EMBL/GenBank/DDBJ databases">
        <title>Complete genome sequencing of Virgibacillus halodenitrificans PDB-F2.</title>
        <authorList>
            <person name="Sun Z."/>
            <person name="Zhou Y."/>
            <person name="Li H."/>
        </authorList>
    </citation>
    <scope>NUCLEOTIDE SEQUENCE [LARGE SCALE GENOMIC DNA]</scope>
    <source>
        <strain evidence="3 4">PDB-F2</strain>
    </source>
</reference>
<dbReference type="RefSeq" id="WP_071648528.1">
    <property type="nucleotide sequence ID" value="NZ_CP017962.1"/>
</dbReference>
<evidence type="ECO:0000256" key="1">
    <source>
        <dbReference type="ARBA" id="ARBA00022962"/>
    </source>
</evidence>
<comment type="pathway">
    <text evidence="2">Cofactor biosynthesis; adenosylcobalamin biosynthesis.</text>
</comment>
<evidence type="ECO:0000256" key="2">
    <source>
        <dbReference type="HAMAP-Rule" id="MF_00028"/>
    </source>
</evidence>
<dbReference type="SUPFAM" id="SSF52540">
    <property type="entry name" value="P-loop containing nucleoside triphosphate hydrolases"/>
    <property type="match status" value="1"/>
</dbReference>
<dbReference type="InterPro" id="IPR004459">
    <property type="entry name" value="CobQ_synth"/>
</dbReference>
<dbReference type="EMBL" id="CP017962">
    <property type="protein sequence ID" value="APC47639.1"/>
    <property type="molecule type" value="Genomic_DNA"/>
</dbReference>
<comment type="function">
    <text evidence="2">Catalyzes amidations at positions B, D, E, and G on adenosylcobyrinic A,C-diamide. NH(2) groups are provided by glutamine, and one molecule of ATP is hydrogenolyzed for each amidation.</text>
</comment>
<dbReference type="GO" id="GO:0003824">
    <property type="term" value="F:catalytic activity"/>
    <property type="evidence" value="ECO:0007669"/>
    <property type="project" value="InterPro"/>
</dbReference>
<dbReference type="PANTHER" id="PTHR21343">
    <property type="entry name" value="DETHIOBIOTIN SYNTHETASE"/>
    <property type="match status" value="1"/>
</dbReference>
<evidence type="ECO:0000313" key="3">
    <source>
        <dbReference type="EMBL" id="APC47639.1"/>
    </source>
</evidence>
<accession>A0AAC9J100</accession>
<dbReference type="AlphaFoldDB" id="A0AAC9J100"/>
<dbReference type="GO" id="GO:0009236">
    <property type="term" value="P:cobalamin biosynthetic process"/>
    <property type="evidence" value="ECO:0007669"/>
    <property type="project" value="UniProtKB-UniRule"/>
</dbReference>
<dbReference type="GeneID" id="71513825"/>
<comment type="similarity">
    <text evidence="2">Belongs to the CobB/CobQ family. CobQ subfamily.</text>
</comment>
<evidence type="ECO:0000313" key="4">
    <source>
        <dbReference type="Proteomes" id="UP000182945"/>
    </source>
</evidence>
<name>A0AAC9J100_VIRHA</name>
<proteinExistence type="inferred from homology"/>
<dbReference type="GO" id="GO:0015420">
    <property type="term" value="F:ABC-type vitamin B12 transporter activity"/>
    <property type="evidence" value="ECO:0007669"/>
    <property type="project" value="UniProtKB-UniRule"/>
</dbReference>
<dbReference type="KEGG" id="vhl:BME96_05425"/>
<comment type="caution">
    <text evidence="2">Lacks conserved residue(s) required for the propagation of feature annotation.</text>
</comment>
<dbReference type="PANTHER" id="PTHR21343:SF1">
    <property type="entry name" value="COBYRIC ACID SYNTHASE"/>
    <property type="match status" value="1"/>
</dbReference>
<protein>
    <recommendedName>
        <fullName evidence="2">Cobyric acid synthase</fullName>
    </recommendedName>
</protein>
<dbReference type="Pfam" id="PF13500">
    <property type="entry name" value="AAA_26"/>
    <property type="match status" value="1"/>
</dbReference>
<dbReference type="Gene3D" id="3.40.50.300">
    <property type="entry name" value="P-loop containing nucleotide triphosphate hydrolases"/>
    <property type="match status" value="1"/>
</dbReference>
<dbReference type="Proteomes" id="UP000182945">
    <property type="component" value="Chromosome"/>
</dbReference>
<dbReference type="HAMAP" id="MF_00028">
    <property type="entry name" value="CobQ"/>
    <property type="match status" value="1"/>
</dbReference>
<keyword evidence="2" id="KW-0169">Cobalamin biosynthesis</keyword>
<dbReference type="NCBIfam" id="NF001989">
    <property type="entry name" value="PRK00784.1"/>
    <property type="match status" value="1"/>
</dbReference>
<dbReference type="InterPro" id="IPR027417">
    <property type="entry name" value="P-loop_NTPase"/>
</dbReference>